<dbReference type="InterPro" id="IPR027417">
    <property type="entry name" value="P-loop_NTPase"/>
</dbReference>
<name>A0A2N0ULQ9_9FIRM</name>
<evidence type="ECO:0000313" key="7">
    <source>
        <dbReference type="Proteomes" id="UP000233425"/>
    </source>
</evidence>
<dbReference type="PROSITE" id="PS50893">
    <property type="entry name" value="ABC_TRANSPORTER_2"/>
    <property type="match status" value="1"/>
</dbReference>
<dbReference type="InterPro" id="IPR003439">
    <property type="entry name" value="ABC_transporter-like_ATP-bd"/>
</dbReference>
<evidence type="ECO:0000256" key="4">
    <source>
        <dbReference type="ARBA" id="ARBA00022840"/>
    </source>
</evidence>
<reference evidence="6" key="1">
    <citation type="journal article" date="2018" name="Environ. Microbiol.">
        <title>Sporulation capability and amylosome conservation among diverse human colonic and rumen isolates of the keystone starch-degrader Ruminococcus bromii.</title>
        <authorList>
            <person name="Mukhopadhya I."/>
            <person name="Morais S."/>
            <person name="Laverde-Gomez J."/>
            <person name="Sheridan P.O."/>
            <person name="Walker A.W."/>
            <person name="Kelly W."/>
            <person name="Klieve A.V."/>
            <person name="Ouwerkerk D."/>
            <person name="Duncan S.H."/>
            <person name="Louis P."/>
            <person name="Koropatkin N."/>
            <person name="Cockburn D."/>
            <person name="Kibler R."/>
            <person name="Cooper P.J."/>
            <person name="Sandoval C."/>
            <person name="Crost E."/>
            <person name="Juge N."/>
            <person name="Bayer E.A."/>
            <person name="Flint H.J."/>
        </authorList>
    </citation>
    <scope>NUCLEOTIDE SEQUENCE [LARGE SCALE GENOMIC DNA]</scope>
    <source>
        <strain evidence="6">ATCC 27255</strain>
    </source>
</reference>
<keyword evidence="7" id="KW-1185">Reference proteome</keyword>
<dbReference type="EMBL" id="NNSR01000066">
    <property type="protein sequence ID" value="PKD27916.1"/>
    <property type="molecule type" value="Genomic_DNA"/>
</dbReference>
<dbReference type="PANTHER" id="PTHR43335:SF4">
    <property type="entry name" value="ABC TRANSPORTER, ATP-BINDING PROTEIN"/>
    <property type="match status" value="1"/>
</dbReference>
<dbReference type="PANTHER" id="PTHR43335">
    <property type="entry name" value="ABC TRANSPORTER, ATP-BINDING PROTEIN"/>
    <property type="match status" value="1"/>
</dbReference>
<dbReference type="SMART" id="SM00382">
    <property type="entry name" value="AAA"/>
    <property type="match status" value="1"/>
</dbReference>
<comment type="similarity">
    <text evidence="1">Belongs to the ABC transporter superfamily.</text>
</comment>
<keyword evidence="4 6" id="KW-0067">ATP-binding</keyword>
<feature type="domain" description="ABC transporter" evidence="5">
    <location>
        <begin position="3"/>
        <end position="218"/>
    </location>
</feature>
<accession>A0A2N0ULQ9</accession>
<dbReference type="RefSeq" id="WP_101029354.1">
    <property type="nucleotide sequence ID" value="NZ_CABMMZ010000066.1"/>
</dbReference>
<organism evidence="6 7">
    <name type="scientific">Ruminococcus bromii</name>
    <dbReference type="NCBI Taxonomy" id="40518"/>
    <lineage>
        <taxon>Bacteria</taxon>
        <taxon>Bacillati</taxon>
        <taxon>Bacillota</taxon>
        <taxon>Clostridia</taxon>
        <taxon>Eubacteriales</taxon>
        <taxon>Oscillospiraceae</taxon>
        <taxon>Ruminococcus</taxon>
    </lineage>
</organism>
<dbReference type="Pfam" id="PF00005">
    <property type="entry name" value="ABC_tran"/>
    <property type="match status" value="1"/>
</dbReference>
<evidence type="ECO:0000256" key="2">
    <source>
        <dbReference type="ARBA" id="ARBA00022448"/>
    </source>
</evidence>
<proteinExistence type="inferred from homology"/>
<dbReference type="InterPro" id="IPR017871">
    <property type="entry name" value="ABC_transporter-like_CS"/>
</dbReference>
<dbReference type="GO" id="GO:0005524">
    <property type="term" value="F:ATP binding"/>
    <property type="evidence" value="ECO:0007669"/>
    <property type="project" value="UniProtKB-KW"/>
</dbReference>
<dbReference type="EC" id="3.6.3.-" evidence="6"/>
<comment type="caution">
    <text evidence="6">The sequence shown here is derived from an EMBL/GenBank/DDBJ whole genome shotgun (WGS) entry which is preliminary data.</text>
</comment>
<sequence length="218" mass="24202">MNIEICNYTKKLSKNLVLENINLSLSGGKIYGFVGKNGSGKTMLMRAICGLILPTGGFVKINNKIIGKDISFPDSVGALIENPGFISEYSGFQNLKILAQIQKKIDDKKIVDTMRMVGLDPNEKKSFRKYSLGMKQKLGIAAAMMEDPQILVLDEPFNALDEASCENVKKMILSAKVPDRVVLLSCHDKNQINALCDETIELAQGKIIRRDSLYEKEK</sequence>
<evidence type="ECO:0000313" key="6">
    <source>
        <dbReference type="EMBL" id="PKD27916.1"/>
    </source>
</evidence>
<evidence type="ECO:0000256" key="3">
    <source>
        <dbReference type="ARBA" id="ARBA00022741"/>
    </source>
</evidence>
<evidence type="ECO:0000256" key="1">
    <source>
        <dbReference type="ARBA" id="ARBA00005417"/>
    </source>
</evidence>
<keyword evidence="3" id="KW-0547">Nucleotide-binding</keyword>
<dbReference type="Proteomes" id="UP000233425">
    <property type="component" value="Unassembled WGS sequence"/>
</dbReference>
<keyword evidence="6" id="KW-0378">Hydrolase</keyword>
<keyword evidence="2" id="KW-0813">Transport</keyword>
<dbReference type="GO" id="GO:0016887">
    <property type="term" value="F:ATP hydrolysis activity"/>
    <property type="evidence" value="ECO:0007669"/>
    <property type="project" value="InterPro"/>
</dbReference>
<gene>
    <name evidence="6" type="ORF">RBATCC27255_01379</name>
</gene>
<dbReference type="InterPro" id="IPR003593">
    <property type="entry name" value="AAA+_ATPase"/>
</dbReference>
<evidence type="ECO:0000259" key="5">
    <source>
        <dbReference type="PROSITE" id="PS50893"/>
    </source>
</evidence>
<dbReference type="PROSITE" id="PS00211">
    <property type="entry name" value="ABC_TRANSPORTER_1"/>
    <property type="match status" value="1"/>
</dbReference>
<dbReference type="SUPFAM" id="SSF52540">
    <property type="entry name" value="P-loop containing nucleoside triphosphate hydrolases"/>
    <property type="match status" value="1"/>
</dbReference>
<dbReference type="AlphaFoldDB" id="A0A2N0ULQ9"/>
<protein>
    <submittedName>
        <fullName evidence="6">Fluoroquinolones export ATP-binding proteinc</fullName>
        <ecNumber evidence="6">3.6.3.-</ecNumber>
    </submittedName>
</protein>
<dbReference type="Gene3D" id="3.40.50.300">
    <property type="entry name" value="P-loop containing nucleotide triphosphate hydrolases"/>
    <property type="match status" value="1"/>
</dbReference>